<evidence type="ECO:0000313" key="2">
    <source>
        <dbReference type="EMBL" id="REK77730.1"/>
    </source>
</evidence>
<dbReference type="Gene3D" id="3.40.190.10">
    <property type="entry name" value="Periplasmic binding protein-like II"/>
    <property type="match status" value="2"/>
</dbReference>
<dbReference type="PANTHER" id="PTHR43649:SF12">
    <property type="entry name" value="DIACETYLCHITOBIOSE BINDING PROTEIN DASA"/>
    <property type="match status" value="1"/>
</dbReference>
<gene>
    <name evidence="2" type="ORF">DX130_12280</name>
</gene>
<reference evidence="2 3" key="1">
    <citation type="submission" date="2018-08" db="EMBL/GenBank/DDBJ databases">
        <title>Paenibacillus sp. M4BSY-1, whole genome shotgun sequence.</title>
        <authorList>
            <person name="Tuo L."/>
        </authorList>
    </citation>
    <scope>NUCLEOTIDE SEQUENCE [LARGE SCALE GENOMIC DNA]</scope>
    <source>
        <strain evidence="2 3">M4BSY-1</strain>
    </source>
</reference>
<evidence type="ECO:0000313" key="3">
    <source>
        <dbReference type="Proteomes" id="UP000261905"/>
    </source>
</evidence>
<dbReference type="OrthoDB" id="9798191at2"/>
<dbReference type="Proteomes" id="UP000261905">
    <property type="component" value="Unassembled WGS sequence"/>
</dbReference>
<accession>A0A371PNE3</accession>
<dbReference type="SUPFAM" id="SSF53850">
    <property type="entry name" value="Periplasmic binding protein-like II"/>
    <property type="match status" value="1"/>
</dbReference>
<protein>
    <submittedName>
        <fullName evidence="2">Extracellular solute-binding protein</fullName>
    </submittedName>
</protein>
<keyword evidence="1" id="KW-0732">Signal</keyword>
<dbReference type="RefSeq" id="WP_116045548.1">
    <property type="nucleotide sequence ID" value="NZ_QUBQ01000001.1"/>
</dbReference>
<feature type="chain" id="PRO_5016804626" evidence="1">
    <location>
        <begin position="29"/>
        <end position="452"/>
    </location>
</feature>
<sequence>MKKSLRMAIGTMVTVMMVVMLVACSSNGDGKGKDGKEQITLWFWGAPPEHQTTMKQVLVDKFNQSQDQYELVVEFRNSVDKDISVALSAGQGPDIVYGSGPSFVIPFAKANKLEPLDTYAEKYGWKDRIIESVYQSGTVDGKLYSLGNSLNTEGIFYNKKVLKDNNWEVPKTVEDLEKIMDAAMAKGLYASVTGNKGWKPVNENYTSIFLTHFAGKNTVYEALTGKRKWTDPEIVAALEKSAEWYKKGYLAGDDYTNLTFNESIQLLADERAPFFFGPSLVFQFASQSFTDDIVDNLGFIPFPTVGGSSDAPDYTLGVTATLSINASSKHKDGAAQVLDMMMTNEFMNEMTARWPGYWGVPLKDLKLETDKMSTLSKLYAQSIYDMIDGVNKGNFGYYTGVFFPPAAQQAFLDIDSVWQNQITSQKLMEKAQAEFDKDVEKGLLPPIPMPAQ</sequence>
<dbReference type="InterPro" id="IPR050490">
    <property type="entry name" value="Bact_solute-bd_prot1"/>
</dbReference>
<dbReference type="InterPro" id="IPR006059">
    <property type="entry name" value="SBP"/>
</dbReference>
<dbReference type="EMBL" id="QUBQ01000001">
    <property type="protein sequence ID" value="REK77730.1"/>
    <property type="molecule type" value="Genomic_DNA"/>
</dbReference>
<dbReference type="PROSITE" id="PS51257">
    <property type="entry name" value="PROKAR_LIPOPROTEIN"/>
    <property type="match status" value="1"/>
</dbReference>
<dbReference type="Pfam" id="PF01547">
    <property type="entry name" value="SBP_bac_1"/>
    <property type="match status" value="1"/>
</dbReference>
<dbReference type="AlphaFoldDB" id="A0A371PNE3"/>
<evidence type="ECO:0000256" key="1">
    <source>
        <dbReference type="SAM" id="SignalP"/>
    </source>
</evidence>
<organism evidence="2 3">
    <name type="scientific">Paenibacillus paeoniae</name>
    <dbReference type="NCBI Taxonomy" id="2292705"/>
    <lineage>
        <taxon>Bacteria</taxon>
        <taxon>Bacillati</taxon>
        <taxon>Bacillota</taxon>
        <taxon>Bacilli</taxon>
        <taxon>Bacillales</taxon>
        <taxon>Paenibacillaceae</taxon>
        <taxon>Paenibacillus</taxon>
    </lineage>
</organism>
<feature type="signal peptide" evidence="1">
    <location>
        <begin position="1"/>
        <end position="28"/>
    </location>
</feature>
<name>A0A371PNE3_9BACL</name>
<keyword evidence="3" id="KW-1185">Reference proteome</keyword>
<dbReference type="PANTHER" id="PTHR43649">
    <property type="entry name" value="ARABINOSE-BINDING PROTEIN-RELATED"/>
    <property type="match status" value="1"/>
</dbReference>
<comment type="caution">
    <text evidence="2">The sequence shown here is derived from an EMBL/GenBank/DDBJ whole genome shotgun (WGS) entry which is preliminary data.</text>
</comment>
<proteinExistence type="predicted"/>